<comment type="catalytic activity">
    <reaction evidence="9 10">
        <text>L-cysteinyl-[protein] + hexadecanoyl-CoA = S-hexadecanoyl-L-cysteinyl-[protein] + CoA</text>
        <dbReference type="Rhea" id="RHEA:36683"/>
        <dbReference type="Rhea" id="RHEA-COMP:10131"/>
        <dbReference type="Rhea" id="RHEA-COMP:11032"/>
        <dbReference type="ChEBI" id="CHEBI:29950"/>
        <dbReference type="ChEBI" id="CHEBI:57287"/>
        <dbReference type="ChEBI" id="CHEBI:57379"/>
        <dbReference type="ChEBI" id="CHEBI:74151"/>
        <dbReference type="EC" id="2.3.1.225"/>
    </reaction>
</comment>
<keyword evidence="5 10" id="KW-0472">Membrane</keyword>
<feature type="transmembrane region" description="Helical" evidence="10">
    <location>
        <begin position="60"/>
        <end position="83"/>
    </location>
</feature>
<feature type="transmembrane region" description="Helical" evidence="10">
    <location>
        <begin position="20"/>
        <end position="40"/>
    </location>
</feature>
<comment type="similarity">
    <text evidence="10">Belongs to the DHHC palmitoyltransferase family.</text>
</comment>
<dbReference type="InterPro" id="IPR001594">
    <property type="entry name" value="Palmitoyltrfase_DHHC"/>
</dbReference>
<dbReference type="VEuPathDB" id="FungiDB:TRICI_003555"/>
<evidence type="ECO:0000256" key="7">
    <source>
        <dbReference type="ARBA" id="ARBA00023288"/>
    </source>
</evidence>
<keyword evidence="8 10" id="KW-0012">Acyltransferase</keyword>
<protein>
    <recommendedName>
        <fullName evidence="10">Palmitoyltransferase</fullName>
        <ecNumber evidence="10">2.3.1.225</ecNumber>
    </recommendedName>
</protein>
<feature type="domain" description="Palmitoyltransferase DHHC" evidence="11">
    <location>
        <begin position="1"/>
        <end position="96"/>
    </location>
</feature>
<keyword evidence="6" id="KW-0564">Palmitate</keyword>
<dbReference type="PANTHER" id="PTHR12246">
    <property type="entry name" value="PALMITOYLTRANSFERASE ZDHHC16"/>
    <property type="match status" value="1"/>
</dbReference>
<dbReference type="GO" id="GO:0019706">
    <property type="term" value="F:protein-cysteine S-palmitoyltransferase activity"/>
    <property type="evidence" value="ECO:0007669"/>
    <property type="project" value="UniProtKB-EC"/>
</dbReference>
<evidence type="ECO:0000256" key="5">
    <source>
        <dbReference type="ARBA" id="ARBA00023136"/>
    </source>
</evidence>
<accession>A0A642V3I0</accession>
<evidence type="ECO:0000256" key="8">
    <source>
        <dbReference type="ARBA" id="ARBA00023315"/>
    </source>
</evidence>
<organism evidence="12 13">
    <name type="scientific">Trichomonascus ciferrii</name>
    <dbReference type="NCBI Taxonomy" id="44093"/>
    <lineage>
        <taxon>Eukaryota</taxon>
        <taxon>Fungi</taxon>
        <taxon>Dikarya</taxon>
        <taxon>Ascomycota</taxon>
        <taxon>Saccharomycotina</taxon>
        <taxon>Dipodascomycetes</taxon>
        <taxon>Dipodascales</taxon>
        <taxon>Trichomonascaceae</taxon>
        <taxon>Trichomonascus</taxon>
        <taxon>Trichomonascus ciferrii complex</taxon>
    </lineage>
</organism>
<evidence type="ECO:0000259" key="11">
    <source>
        <dbReference type="Pfam" id="PF01529"/>
    </source>
</evidence>
<dbReference type="AlphaFoldDB" id="A0A642V3I0"/>
<evidence type="ECO:0000256" key="3">
    <source>
        <dbReference type="ARBA" id="ARBA00022692"/>
    </source>
</evidence>
<dbReference type="EMBL" id="SWFS01000259">
    <property type="protein sequence ID" value="KAA8912275.1"/>
    <property type="molecule type" value="Genomic_DNA"/>
</dbReference>
<evidence type="ECO:0000313" key="13">
    <source>
        <dbReference type="Proteomes" id="UP000761534"/>
    </source>
</evidence>
<keyword evidence="13" id="KW-1185">Reference proteome</keyword>
<evidence type="ECO:0000256" key="6">
    <source>
        <dbReference type="ARBA" id="ARBA00023139"/>
    </source>
</evidence>
<reference evidence="12" key="1">
    <citation type="journal article" date="2019" name="G3 (Bethesda)">
        <title>Genome Assemblies of Two Rare Opportunistic Yeast Pathogens: Diutina rugosa (syn. Candida rugosa) and Trichomonascus ciferrii (syn. Candida ciferrii).</title>
        <authorList>
            <person name="Mixao V."/>
            <person name="Saus E."/>
            <person name="Hansen A.P."/>
            <person name="Lass-Florl C."/>
            <person name="Gabaldon T."/>
        </authorList>
    </citation>
    <scope>NUCLEOTIDE SEQUENCE</scope>
    <source>
        <strain evidence="12">CBS 4856</strain>
    </source>
</reference>
<dbReference type="EC" id="2.3.1.225" evidence="10"/>
<dbReference type="OrthoDB" id="302728at2759"/>
<dbReference type="PROSITE" id="PS50216">
    <property type="entry name" value="DHHC"/>
    <property type="match status" value="1"/>
</dbReference>
<keyword evidence="4 10" id="KW-1133">Transmembrane helix</keyword>
<comment type="domain">
    <text evidence="10">The DHHC domain is required for palmitoyltransferase activity.</text>
</comment>
<dbReference type="InterPro" id="IPR039859">
    <property type="entry name" value="PFA4/ZDH16/20/ERF2-like"/>
</dbReference>
<evidence type="ECO:0000256" key="4">
    <source>
        <dbReference type="ARBA" id="ARBA00022989"/>
    </source>
</evidence>
<comment type="caution">
    <text evidence="12">The sequence shown here is derived from an EMBL/GenBank/DDBJ whole genome shotgun (WGS) entry which is preliminary data.</text>
</comment>
<evidence type="ECO:0000256" key="1">
    <source>
        <dbReference type="ARBA" id="ARBA00004141"/>
    </source>
</evidence>
<dbReference type="Proteomes" id="UP000761534">
    <property type="component" value="Unassembled WGS sequence"/>
</dbReference>
<evidence type="ECO:0000256" key="10">
    <source>
        <dbReference type="RuleBase" id="RU079119"/>
    </source>
</evidence>
<gene>
    <name evidence="12" type="ORF">TRICI_003555</name>
</gene>
<evidence type="ECO:0000313" key="12">
    <source>
        <dbReference type="EMBL" id="KAA8912275.1"/>
    </source>
</evidence>
<evidence type="ECO:0000256" key="2">
    <source>
        <dbReference type="ARBA" id="ARBA00022679"/>
    </source>
</evidence>
<proteinExistence type="inferred from homology"/>
<keyword evidence="3 10" id="KW-0812">Transmembrane</keyword>
<keyword evidence="7" id="KW-0449">Lipoprotein</keyword>
<name>A0A642V3I0_9ASCO</name>
<dbReference type="Pfam" id="PF01529">
    <property type="entry name" value="DHHC"/>
    <property type="match status" value="1"/>
</dbReference>
<dbReference type="GO" id="GO:0016020">
    <property type="term" value="C:membrane"/>
    <property type="evidence" value="ECO:0007669"/>
    <property type="project" value="UniProtKB-SubCell"/>
</dbReference>
<comment type="subcellular location">
    <subcellularLocation>
        <location evidence="1">Membrane</location>
        <topology evidence="1">Multi-pass membrane protein</topology>
    </subcellularLocation>
</comment>
<sequence length="219" mass="25756">MDHHCPWFSACIGFKNHKFFIMFLSYVSLLCVVCFVSSMWTIMDFFKNEEVYHGYLSMSWVALVVVSGVMGLAVFAFTGFSLYQVFNNTTTIESLESVKYRSSVPADGYRYRAPPSSETVGNIFDLGWKRNWMEVMGYRWLEWILPVHPKNMSDGTSFPINEEVWEDIKSSADSEMEFVERQRQYQLRQKEIQRREMQLELQENVESIPLTSMNHNDLR</sequence>
<evidence type="ECO:0000256" key="9">
    <source>
        <dbReference type="ARBA" id="ARBA00048048"/>
    </source>
</evidence>
<keyword evidence="2 10" id="KW-0808">Transferase</keyword>